<gene>
    <name evidence="5" type="ORF">GCM10009118_03230</name>
</gene>
<feature type="domain" description="ABC transporter" evidence="4">
    <location>
        <begin position="3"/>
        <end position="239"/>
    </location>
</feature>
<sequence>MVEKVIDIHNGKIYQQDHLVLFDVDLELKKGEFVFLIGKTGSGKSSLLKTLYGEATLADGTGSVAGFDLRKLKRKHVPFLRRKIGIVFQDFQLLMDRTVMENLVFVMRATGWKGKKAMEQRGMEVLNLIGLGEKAYRMPHELSGGEQQRISIARALINKPEIILADEPTGNLDPDTSKEIMQLLVAIAGEGTAVLMATHDLSLMEQFGGRVIRVEEGKIKTLTTMKDFDPFSSGDSKREE</sequence>
<dbReference type="CDD" id="cd03255">
    <property type="entry name" value="ABC_MJ0796_LolCDE_FtsE"/>
    <property type="match status" value="1"/>
</dbReference>
<name>A0ABN1ML03_9FLAO</name>
<evidence type="ECO:0000256" key="2">
    <source>
        <dbReference type="ARBA" id="ARBA00022741"/>
    </source>
</evidence>
<proteinExistence type="predicted"/>
<evidence type="ECO:0000313" key="6">
    <source>
        <dbReference type="Proteomes" id="UP001501126"/>
    </source>
</evidence>
<protein>
    <submittedName>
        <fullName evidence="5">ATP-binding cassette domain-containing protein</fullName>
    </submittedName>
</protein>
<evidence type="ECO:0000256" key="3">
    <source>
        <dbReference type="ARBA" id="ARBA00022840"/>
    </source>
</evidence>
<evidence type="ECO:0000256" key="1">
    <source>
        <dbReference type="ARBA" id="ARBA00022448"/>
    </source>
</evidence>
<organism evidence="5 6">
    <name type="scientific">Wandonia haliotis</name>
    <dbReference type="NCBI Taxonomy" id="574963"/>
    <lineage>
        <taxon>Bacteria</taxon>
        <taxon>Pseudomonadati</taxon>
        <taxon>Bacteroidota</taxon>
        <taxon>Flavobacteriia</taxon>
        <taxon>Flavobacteriales</taxon>
        <taxon>Crocinitomicaceae</taxon>
        <taxon>Wandonia</taxon>
    </lineage>
</organism>
<dbReference type="SUPFAM" id="SSF52540">
    <property type="entry name" value="P-loop containing nucleoside triphosphate hydrolases"/>
    <property type="match status" value="1"/>
</dbReference>
<evidence type="ECO:0000259" key="4">
    <source>
        <dbReference type="PROSITE" id="PS50893"/>
    </source>
</evidence>
<dbReference type="InterPro" id="IPR003439">
    <property type="entry name" value="ABC_transporter-like_ATP-bd"/>
</dbReference>
<dbReference type="InterPro" id="IPR017911">
    <property type="entry name" value="MacB-like_ATP-bd"/>
</dbReference>
<evidence type="ECO:0000313" key="5">
    <source>
        <dbReference type="EMBL" id="GAA0873915.1"/>
    </source>
</evidence>
<reference evidence="5 6" key="1">
    <citation type="journal article" date="2019" name="Int. J. Syst. Evol. Microbiol.">
        <title>The Global Catalogue of Microorganisms (GCM) 10K type strain sequencing project: providing services to taxonomists for standard genome sequencing and annotation.</title>
        <authorList>
            <consortium name="The Broad Institute Genomics Platform"/>
            <consortium name="The Broad Institute Genome Sequencing Center for Infectious Disease"/>
            <person name="Wu L."/>
            <person name="Ma J."/>
        </authorList>
    </citation>
    <scope>NUCLEOTIDE SEQUENCE [LARGE SCALE GENOMIC DNA]</scope>
    <source>
        <strain evidence="5 6">JCM 16083</strain>
    </source>
</reference>
<dbReference type="InterPro" id="IPR015854">
    <property type="entry name" value="ABC_transpr_LolD-like"/>
</dbReference>
<dbReference type="InterPro" id="IPR027417">
    <property type="entry name" value="P-loop_NTPase"/>
</dbReference>
<dbReference type="PROSITE" id="PS00211">
    <property type="entry name" value="ABC_TRANSPORTER_1"/>
    <property type="match status" value="1"/>
</dbReference>
<keyword evidence="6" id="KW-1185">Reference proteome</keyword>
<accession>A0ABN1ML03</accession>
<dbReference type="SMART" id="SM00382">
    <property type="entry name" value="AAA"/>
    <property type="match status" value="1"/>
</dbReference>
<dbReference type="PANTHER" id="PTHR24220:SF470">
    <property type="entry name" value="CELL DIVISION ATP-BINDING PROTEIN FTSE"/>
    <property type="match status" value="1"/>
</dbReference>
<dbReference type="Pfam" id="PF00005">
    <property type="entry name" value="ABC_tran"/>
    <property type="match status" value="1"/>
</dbReference>
<dbReference type="InterPro" id="IPR017871">
    <property type="entry name" value="ABC_transporter-like_CS"/>
</dbReference>
<keyword evidence="3 5" id="KW-0067">ATP-binding</keyword>
<dbReference type="GO" id="GO:0005524">
    <property type="term" value="F:ATP binding"/>
    <property type="evidence" value="ECO:0007669"/>
    <property type="project" value="UniProtKB-KW"/>
</dbReference>
<dbReference type="Proteomes" id="UP001501126">
    <property type="component" value="Unassembled WGS sequence"/>
</dbReference>
<dbReference type="PANTHER" id="PTHR24220">
    <property type="entry name" value="IMPORT ATP-BINDING PROTEIN"/>
    <property type="match status" value="1"/>
</dbReference>
<dbReference type="EMBL" id="BAAAFH010000003">
    <property type="protein sequence ID" value="GAA0873915.1"/>
    <property type="molecule type" value="Genomic_DNA"/>
</dbReference>
<keyword evidence="1" id="KW-0813">Transport</keyword>
<keyword evidence="2" id="KW-0547">Nucleotide-binding</keyword>
<dbReference type="Gene3D" id="3.40.50.300">
    <property type="entry name" value="P-loop containing nucleotide triphosphate hydrolases"/>
    <property type="match status" value="1"/>
</dbReference>
<dbReference type="PROSITE" id="PS50893">
    <property type="entry name" value="ABC_TRANSPORTER_2"/>
    <property type="match status" value="1"/>
</dbReference>
<comment type="caution">
    <text evidence="5">The sequence shown here is derived from an EMBL/GenBank/DDBJ whole genome shotgun (WGS) entry which is preliminary data.</text>
</comment>
<dbReference type="InterPro" id="IPR003593">
    <property type="entry name" value="AAA+_ATPase"/>
</dbReference>